<keyword evidence="2" id="KW-0813">Transport</keyword>
<dbReference type="NCBIfam" id="TIGR01727">
    <property type="entry name" value="oligo_HPY"/>
    <property type="match status" value="1"/>
</dbReference>
<keyword evidence="8" id="KW-1185">Reference proteome</keyword>
<comment type="caution">
    <text evidence="7">The sequence shown here is derived from an EMBL/GenBank/DDBJ whole genome shotgun (WGS) entry which is preliminary data.</text>
</comment>
<comment type="similarity">
    <text evidence="1">Belongs to the ABC transporter superfamily.</text>
</comment>
<proteinExistence type="inferred from homology"/>
<dbReference type="PROSITE" id="PS00211">
    <property type="entry name" value="ABC_TRANSPORTER_1"/>
    <property type="match status" value="1"/>
</dbReference>
<dbReference type="InterPro" id="IPR050319">
    <property type="entry name" value="ABC_transp_ATP-bind"/>
</dbReference>
<dbReference type="CDD" id="cd03257">
    <property type="entry name" value="ABC_NikE_OppD_transporters"/>
    <property type="match status" value="1"/>
</dbReference>
<feature type="domain" description="ABC transporter" evidence="6">
    <location>
        <begin position="63"/>
        <end position="314"/>
    </location>
</feature>
<dbReference type="PANTHER" id="PTHR43776:SF7">
    <property type="entry name" value="D,D-DIPEPTIDE TRANSPORT ATP-BINDING PROTEIN DDPF-RELATED"/>
    <property type="match status" value="1"/>
</dbReference>
<dbReference type="Proteomes" id="UP001596356">
    <property type="component" value="Unassembled WGS sequence"/>
</dbReference>
<dbReference type="InterPro" id="IPR003593">
    <property type="entry name" value="AAA+_ATPase"/>
</dbReference>
<dbReference type="Pfam" id="PF08352">
    <property type="entry name" value="oligo_HPY"/>
    <property type="match status" value="1"/>
</dbReference>
<evidence type="ECO:0000256" key="5">
    <source>
        <dbReference type="SAM" id="MobiDB-lite"/>
    </source>
</evidence>
<organism evidence="7 8">
    <name type="scientific">Branchiibius cervicis</name>
    <dbReference type="NCBI Taxonomy" id="908252"/>
    <lineage>
        <taxon>Bacteria</taxon>
        <taxon>Bacillati</taxon>
        <taxon>Actinomycetota</taxon>
        <taxon>Actinomycetes</taxon>
        <taxon>Micrococcales</taxon>
        <taxon>Dermacoccaceae</taxon>
        <taxon>Branchiibius</taxon>
    </lineage>
</organism>
<accession>A0ABW2ATK1</accession>
<name>A0ABW2ATK1_9MICO</name>
<dbReference type="PROSITE" id="PS50893">
    <property type="entry name" value="ABC_TRANSPORTER_2"/>
    <property type="match status" value="1"/>
</dbReference>
<dbReference type="Gene3D" id="3.40.50.300">
    <property type="entry name" value="P-loop containing nucleotide triphosphate hydrolases"/>
    <property type="match status" value="1"/>
</dbReference>
<protein>
    <submittedName>
        <fullName evidence="7">ABC transporter ATP-binding protein</fullName>
    </submittedName>
</protein>
<evidence type="ECO:0000259" key="6">
    <source>
        <dbReference type="PROSITE" id="PS50893"/>
    </source>
</evidence>
<gene>
    <name evidence="7" type="ORF">ACFQBT_09300</name>
</gene>
<evidence type="ECO:0000256" key="4">
    <source>
        <dbReference type="ARBA" id="ARBA00022840"/>
    </source>
</evidence>
<keyword evidence="4 7" id="KW-0067">ATP-binding</keyword>
<evidence type="ECO:0000313" key="8">
    <source>
        <dbReference type="Proteomes" id="UP001596356"/>
    </source>
</evidence>
<reference evidence="8" key="1">
    <citation type="journal article" date="2019" name="Int. J. Syst. Evol. Microbiol.">
        <title>The Global Catalogue of Microorganisms (GCM) 10K type strain sequencing project: providing services to taxonomists for standard genome sequencing and annotation.</title>
        <authorList>
            <consortium name="The Broad Institute Genomics Platform"/>
            <consortium name="The Broad Institute Genome Sequencing Center for Infectious Disease"/>
            <person name="Wu L."/>
            <person name="Ma J."/>
        </authorList>
    </citation>
    <scope>NUCLEOTIDE SEQUENCE [LARGE SCALE GENOMIC DNA]</scope>
    <source>
        <strain evidence="8">NBRC 106593</strain>
    </source>
</reference>
<dbReference type="GO" id="GO:0005524">
    <property type="term" value="F:ATP binding"/>
    <property type="evidence" value="ECO:0007669"/>
    <property type="project" value="UniProtKB-KW"/>
</dbReference>
<sequence length="400" mass="44050">MTQPLPDKYTSEDLRRRVEQTNEGTTEGLSTDEVASNETAGDPIDLSQTIVHPISDADRTPILTLENVQKLFPVKEYSGLFPTTLQTRAVDGVTFDLAAGETLGVVGESGCGKSTVGRLITRLLEPTDGKITFEGQDITHAKERELRPMRRNLQLIFQDPYGSLNPRFTVQTIIGTPLEIHKIVPKNKIKERVQELLEVVGLNPEHINRYPNEFSGGQRQRIGIARALAVEPKVIVADEPVSALDVSIQAQVMNLMSKLRREMGIAFVFIAHDLGVVRHFSDRIAVMYLGKVMELGSRDDIYGAPQHPYTQALLSAAPDLNVVRGAIPAERIRLVGDVPSPIDPPSGCRFRTRCWKAQDICAQTEPPLESKKGAKAGHTIACHFPEINTEMIADAEPTPA</sequence>
<dbReference type="InterPro" id="IPR013563">
    <property type="entry name" value="Oligopep_ABC_C"/>
</dbReference>
<feature type="compositionally biased region" description="Polar residues" evidence="5">
    <location>
        <begin position="21"/>
        <end position="39"/>
    </location>
</feature>
<dbReference type="PANTHER" id="PTHR43776">
    <property type="entry name" value="TRANSPORT ATP-BINDING PROTEIN"/>
    <property type="match status" value="1"/>
</dbReference>
<evidence type="ECO:0000256" key="2">
    <source>
        <dbReference type="ARBA" id="ARBA00022448"/>
    </source>
</evidence>
<dbReference type="RefSeq" id="WP_377822178.1">
    <property type="nucleotide sequence ID" value="NZ_JBHSWJ010000002.1"/>
</dbReference>
<dbReference type="InterPro" id="IPR027417">
    <property type="entry name" value="P-loop_NTPase"/>
</dbReference>
<dbReference type="NCBIfam" id="NF008453">
    <property type="entry name" value="PRK11308.1"/>
    <property type="match status" value="1"/>
</dbReference>
<feature type="compositionally biased region" description="Basic and acidic residues" evidence="5">
    <location>
        <begin position="9"/>
        <end position="20"/>
    </location>
</feature>
<evidence type="ECO:0000313" key="7">
    <source>
        <dbReference type="EMBL" id="MFC6714004.1"/>
    </source>
</evidence>
<dbReference type="InterPro" id="IPR017871">
    <property type="entry name" value="ABC_transporter-like_CS"/>
</dbReference>
<evidence type="ECO:0000256" key="3">
    <source>
        <dbReference type="ARBA" id="ARBA00022741"/>
    </source>
</evidence>
<dbReference type="InterPro" id="IPR003439">
    <property type="entry name" value="ABC_transporter-like_ATP-bd"/>
</dbReference>
<dbReference type="SMART" id="SM00382">
    <property type="entry name" value="AAA"/>
    <property type="match status" value="1"/>
</dbReference>
<feature type="region of interest" description="Disordered" evidence="5">
    <location>
        <begin position="1"/>
        <end position="46"/>
    </location>
</feature>
<dbReference type="Pfam" id="PF00005">
    <property type="entry name" value="ABC_tran"/>
    <property type="match status" value="1"/>
</dbReference>
<keyword evidence="3" id="KW-0547">Nucleotide-binding</keyword>
<dbReference type="EMBL" id="JBHSWJ010000002">
    <property type="protein sequence ID" value="MFC6714004.1"/>
    <property type="molecule type" value="Genomic_DNA"/>
</dbReference>
<dbReference type="SUPFAM" id="SSF52540">
    <property type="entry name" value="P-loop containing nucleoside triphosphate hydrolases"/>
    <property type="match status" value="1"/>
</dbReference>
<evidence type="ECO:0000256" key="1">
    <source>
        <dbReference type="ARBA" id="ARBA00005417"/>
    </source>
</evidence>